<evidence type="ECO:0000313" key="8">
    <source>
        <dbReference type="Proteomes" id="UP000469385"/>
    </source>
</evidence>
<evidence type="ECO:0000256" key="1">
    <source>
        <dbReference type="ARBA" id="ARBA00008396"/>
    </source>
</evidence>
<protein>
    <submittedName>
        <fullName evidence="7">RNA-binding S4 domain-containing protein</fullName>
    </submittedName>
</protein>
<dbReference type="Proteomes" id="UP000469385">
    <property type="component" value="Unassembled WGS sequence"/>
</dbReference>
<keyword evidence="8" id="KW-1185">Reference proteome</keyword>
<dbReference type="Gene3D" id="3.10.290.10">
    <property type="entry name" value="RNA-binding S4 domain"/>
    <property type="match status" value="1"/>
</dbReference>
<dbReference type="GO" id="GO:0043023">
    <property type="term" value="F:ribosomal large subunit binding"/>
    <property type="evidence" value="ECO:0007669"/>
    <property type="project" value="InterPro"/>
</dbReference>
<feature type="region of interest" description="Disordered" evidence="5">
    <location>
        <begin position="98"/>
        <end position="141"/>
    </location>
</feature>
<dbReference type="Pfam" id="PF01479">
    <property type="entry name" value="S4"/>
    <property type="match status" value="1"/>
</dbReference>
<dbReference type="InterPro" id="IPR025708">
    <property type="entry name" value="HSP15"/>
</dbReference>
<dbReference type="EMBL" id="WSEL01000003">
    <property type="protein sequence ID" value="MVQ28418.1"/>
    <property type="molecule type" value="Genomic_DNA"/>
</dbReference>
<dbReference type="CDD" id="cd00165">
    <property type="entry name" value="S4"/>
    <property type="match status" value="1"/>
</dbReference>
<evidence type="ECO:0000256" key="2">
    <source>
        <dbReference type="ARBA" id="ARBA00022884"/>
    </source>
</evidence>
<dbReference type="GO" id="GO:0003677">
    <property type="term" value="F:DNA binding"/>
    <property type="evidence" value="ECO:0007669"/>
    <property type="project" value="UniProtKB-KW"/>
</dbReference>
<dbReference type="InterPro" id="IPR036986">
    <property type="entry name" value="S4_RNA-bd_sf"/>
</dbReference>
<dbReference type="GO" id="GO:0003727">
    <property type="term" value="F:single-stranded RNA binding"/>
    <property type="evidence" value="ECO:0007669"/>
    <property type="project" value="InterPro"/>
</dbReference>
<name>A0A6N8INL5_9BURK</name>
<evidence type="ECO:0000256" key="3">
    <source>
        <dbReference type="ARBA" id="ARBA00023125"/>
    </source>
</evidence>
<accession>A0A6N8INL5</accession>
<dbReference type="PIRSF" id="PIRSF016821">
    <property type="entry name" value="HSP15"/>
    <property type="match status" value="1"/>
</dbReference>
<gene>
    <name evidence="7" type="ORF">GON04_03095</name>
</gene>
<dbReference type="InterPro" id="IPR002942">
    <property type="entry name" value="S4_RNA-bd"/>
</dbReference>
<evidence type="ECO:0000313" key="7">
    <source>
        <dbReference type="EMBL" id="MVQ28418.1"/>
    </source>
</evidence>
<evidence type="ECO:0000256" key="5">
    <source>
        <dbReference type="SAM" id="MobiDB-lite"/>
    </source>
</evidence>
<dbReference type="PROSITE" id="PS50889">
    <property type="entry name" value="S4"/>
    <property type="match status" value="1"/>
</dbReference>
<reference evidence="7 8" key="1">
    <citation type="submission" date="2019-12" db="EMBL/GenBank/DDBJ databases">
        <authorList>
            <person name="Huq M.A."/>
        </authorList>
    </citation>
    <scope>NUCLEOTIDE SEQUENCE [LARGE SCALE GENOMIC DNA]</scope>
    <source>
        <strain evidence="7 8">MAH-25</strain>
    </source>
</reference>
<comment type="caution">
    <text evidence="7">The sequence shown here is derived from an EMBL/GenBank/DDBJ whole genome shotgun (WGS) entry which is preliminary data.</text>
</comment>
<dbReference type="SUPFAM" id="SSF55174">
    <property type="entry name" value="Alpha-L RNA-binding motif"/>
    <property type="match status" value="1"/>
</dbReference>
<organism evidence="7 8">
    <name type="scientific">Ramlibacter pinisoli</name>
    <dbReference type="NCBI Taxonomy" id="2682844"/>
    <lineage>
        <taxon>Bacteria</taxon>
        <taxon>Pseudomonadati</taxon>
        <taxon>Pseudomonadota</taxon>
        <taxon>Betaproteobacteria</taxon>
        <taxon>Burkholderiales</taxon>
        <taxon>Comamonadaceae</taxon>
        <taxon>Ramlibacter</taxon>
    </lineage>
</organism>
<dbReference type="AlphaFoldDB" id="A0A6N8INL5"/>
<keyword evidence="2 4" id="KW-0694">RNA-binding</keyword>
<dbReference type="GO" id="GO:0034605">
    <property type="term" value="P:cellular response to heat"/>
    <property type="evidence" value="ECO:0007669"/>
    <property type="project" value="InterPro"/>
</dbReference>
<proteinExistence type="inferred from homology"/>
<sequence>MDRLRIDKWLWSARFYKTRTLAAEEIGKGRVEVNGQEAKPAREVKVGDTVAMRREAVTRTVVVRGLSSVRGPAPVAQQLYEETPESLKAREAAAQQRHYAKEPALAIEHGRPTKRGRRDLDAANRQGWGDRWSASVDDDAN</sequence>
<dbReference type="SMART" id="SM00363">
    <property type="entry name" value="S4"/>
    <property type="match status" value="1"/>
</dbReference>
<evidence type="ECO:0000256" key="4">
    <source>
        <dbReference type="PROSITE-ProRule" id="PRU00182"/>
    </source>
</evidence>
<evidence type="ECO:0000259" key="6">
    <source>
        <dbReference type="SMART" id="SM00363"/>
    </source>
</evidence>
<dbReference type="RefSeq" id="WP_157396524.1">
    <property type="nucleotide sequence ID" value="NZ_WSEL01000003.1"/>
</dbReference>
<comment type="similarity">
    <text evidence="1">Belongs to the HSP15 family.</text>
</comment>
<feature type="domain" description="RNA-binding S4" evidence="6">
    <location>
        <begin position="4"/>
        <end position="70"/>
    </location>
</feature>
<keyword evidence="3" id="KW-0238">DNA-binding</keyword>